<accession>A0A067R421</accession>
<protein>
    <submittedName>
        <fullName evidence="1">Uncharacterized protein</fullName>
    </submittedName>
</protein>
<name>A0A067R421_ZOONE</name>
<evidence type="ECO:0000313" key="1">
    <source>
        <dbReference type="EMBL" id="KDR17909.1"/>
    </source>
</evidence>
<organism evidence="1 2">
    <name type="scientific">Zootermopsis nevadensis</name>
    <name type="common">Dampwood termite</name>
    <dbReference type="NCBI Taxonomy" id="136037"/>
    <lineage>
        <taxon>Eukaryota</taxon>
        <taxon>Metazoa</taxon>
        <taxon>Ecdysozoa</taxon>
        <taxon>Arthropoda</taxon>
        <taxon>Hexapoda</taxon>
        <taxon>Insecta</taxon>
        <taxon>Pterygota</taxon>
        <taxon>Neoptera</taxon>
        <taxon>Polyneoptera</taxon>
        <taxon>Dictyoptera</taxon>
        <taxon>Blattodea</taxon>
        <taxon>Blattoidea</taxon>
        <taxon>Termitoidae</taxon>
        <taxon>Termopsidae</taxon>
        <taxon>Zootermopsis</taxon>
    </lineage>
</organism>
<keyword evidence="2" id="KW-1185">Reference proteome</keyword>
<dbReference type="AlphaFoldDB" id="A0A067R421"/>
<dbReference type="Proteomes" id="UP000027135">
    <property type="component" value="Unassembled WGS sequence"/>
</dbReference>
<gene>
    <name evidence="1" type="ORF">L798_08216</name>
</gene>
<sequence length="53" mass="6051">MRLIDAINQDDTGKQELKMQLKKMPIIHSSSVVATLSSCLRSNWFFYANVYTG</sequence>
<reference evidence="1 2" key="1">
    <citation type="journal article" date="2014" name="Nat. Commun.">
        <title>Molecular traces of alternative social organization in a termite genome.</title>
        <authorList>
            <person name="Terrapon N."/>
            <person name="Li C."/>
            <person name="Robertson H.M."/>
            <person name="Ji L."/>
            <person name="Meng X."/>
            <person name="Booth W."/>
            <person name="Chen Z."/>
            <person name="Childers C.P."/>
            <person name="Glastad K.M."/>
            <person name="Gokhale K."/>
            <person name="Gowin J."/>
            <person name="Gronenberg W."/>
            <person name="Hermansen R.A."/>
            <person name="Hu H."/>
            <person name="Hunt B.G."/>
            <person name="Huylmans A.K."/>
            <person name="Khalil S.M."/>
            <person name="Mitchell R.D."/>
            <person name="Munoz-Torres M.C."/>
            <person name="Mustard J.A."/>
            <person name="Pan H."/>
            <person name="Reese J.T."/>
            <person name="Scharf M.E."/>
            <person name="Sun F."/>
            <person name="Vogel H."/>
            <person name="Xiao J."/>
            <person name="Yang W."/>
            <person name="Yang Z."/>
            <person name="Yang Z."/>
            <person name="Zhou J."/>
            <person name="Zhu J."/>
            <person name="Brent C.S."/>
            <person name="Elsik C.G."/>
            <person name="Goodisman M.A."/>
            <person name="Liberles D.A."/>
            <person name="Roe R.M."/>
            <person name="Vargo E.L."/>
            <person name="Vilcinskas A."/>
            <person name="Wang J."/>
            <person name="Bornberg-Bauer E."/>
            <person name="Korb J."/>
            <person name="Zhang G."/>
            <person name="Liebig J."/>
        </authorList>
    </citation>
    <scope>NUCLEOTIDE SEQUENCE [LARGE SCALE GENOMIC DNA]</scope>
    <source>
        <tissue evidence="1">Whole organism</tissue>
    </source>
</reference>
<dbReference type="EMBL" id="KK852714">
    <property type="protein sequence ID" value="KDR17909.1"/>
    <property type="molecule type" value="Genomic_DNA"/>
</dbReference>
<proteinExistence type="predicted"/>
<dbReference type="InParanoid" id="A0A067R421"/>
<evidence type="ECO:0000313" key="2">
    <source>
        <dbReference type="Proteomes" id="UP000027135"/>
    </source>
</evidence>